<dbReference type="GO" id="GO:0005739">
    <property type="term" value="C:mitochondrion"/>
    <property type="evidence" value="ECO:0007669"/>
    <property type="project" value="UniProtKB-SubCell"/>
</dbReference>
<dbReference type="PANTHER" id="PTHR11571">
    <property type="entry name" value="GLUTATHIONE S-TRANSFERASE"/>
    <property type="match status" value="1"/>
</dbReference>
<dbReference type="FunFam" id="1.20.1050.10:FF:000020">
    <property type="entry name" value="Glutathione S-transferase P 1"/>
    <property type="match status" value="1"/>
</dbReference>
<dbReference type="Proteomes" id="UP000694569">
    <property type="component" value="Unplaced"/>
</dbReference>
<evidence type="ECO:0000313" key="7">
    <source>
        <dbReference type="Ensembl" id="ENSLLEP00000042137.1"/>
    </source>
</evidence>
<keyword evidence="4" id="KW-0539">Nucleus</keyword>
<evidence type="ECO:0000256" key="4">
    <source>
        <dbReference type="RuleBase" id="RU368105"/>
    </source>
</evidence>
<dbReference type="InterPro" id="IPR036249">
    <property type="entry name" value="Thioredoxin-like_sf"/>
</dbReference>
<keyword evidence="4" id="KW-0496">Mitochondrion</keyword>
<reference evidence="7" key="2">
    <citation type="submission" date="2025-09" db="UniProtKB">
        <authorList>
            <consortium name="Ensembl"/>
        </authorList>
    </citation>
    <scope>IDENTIFICATION</scope>
</reference>
<evidence type="ECO:0000259" key="5">
    <source>
        <dbReference type="PROSITE" id="PS50404"/>
    </source>
</evidence>
<dbReference type="InterPro" id="IPR050213">
    <property type="entry name" value="GST_superfamily"/>
</dbReference>
<dbReference type="SUPFAM" id="SSF52833">
    <property type="entry name" value="Thioredoxin-like"/>
    <property type="match status" value="1"/>
</dbReference>
<name>A0A8C5QTJ5_9ANUR</name>
<comment type="function">
    <text evidence="4">Conjugation of reduced glutathione to a wide number of exogenous and endogenous hydrophobic electrophiles.</text>
</comment>
<keyword evidence="8" id="KW-1185">Reference proteome</keyword>
<dbReference type="GO" id="GO:0006749">
    <property type="term" value="P:glutathione metabolic process"/>
    <property type="evidence" value="ECO:0007669"/>
    <property type="project" value="UniProtKB-UniRule"/>
</dbReference>
<protein>
    <recommendedName>
        <fullName evidence="4">Glutathione S-transferase</fullName>
        <ecNumber evidence="4">2.5.1.18</ecNumber>
    </recommendedName>
    <alternativeName>
        <fullName evidence="4">GST class-pi</fullName>
    </alternativeName>
</protein>
<dbReference type="EC" id="2.5.1.18" evidence="4"/>
<dbReference type="CDD" id="cd03210">
    <property type="entry name" value="GST_C_Pi"/>
    <property type="match status" value="1"/>
</dbReference>
<dbReference type="Gene3D" id="3.40.30.10">
    <property type="entry name" value="Glutaredoxin"/>
    <property type="match status" value="1"/>
</dbReference>
<comment type="subunit">
    <text evidence="2 4">Homodimer.</text>
</comment>
<dbReference type="Pfam" id="PF14497">
    <property type="entry name" value="GST_C_3"/>
    <property type="match status" value="1"/>
</dbReference>
<dbReference type="Ensembl" id="ENSLLET00000043820.1">
    <property type="protein sequence ID" value="ENSLLEP00000042137.1"/>
    <property type="gene ID" value="ENSLLEG00000026783.1"/>
</dbReference>
<feature type="domain" description="GST N-terminal" evidence="5">
    <location>
        <begin position="2"/>
        <end position="83"/>
    </location>
</feature>
<organism evidence="7 8">
    <name type="scientific">Leptobrachium leishanense</name>
    <name type="common">Leishan spiny toad</name>
    <dbReference type="NCBI Taxonomy" id="445787"/>
    <lineage>
        <taxon>Eukaryota</taxon>
        <taxon>Metazoa</taxon>
        <taxon>Chordata</taxon>
        <taxon>Craniata</taxon>
        <taxon>Vertebrata</taxon>
        <taxon>Euteleostomi</taxon>
        <taxon>Amphibia</taxon>
        <taxon>Batrachia</taxon>
        <taxon>Anura</taxon>
        <taxon>Pelobatoidea</taxon>
        <taxon>Megophryidae</taxon>
        <taxon>Leptobrachium</taxon>
    </lineage>
</organism>
<dbReference type="InterPro" id="IPR010987">
    <property type="entry name" value="Glutathione-S-Trfase_C-like"/>
</dbReference>
<dbReference type="InterPro" id="IPR003082">
    <property type="entry name" value="GST_pi"/>
</dbReference>
<dbReference type="PRINTS" id="PR01268">
    <property type="entry name" value="GSTRNSFRASEP"/>
</dbReference>
<dbReference type="InterPro" id="IPR040079">
    <property type="entry name" value="Glutathione_S-Trfase"/>
</dbReference>
<dbReference type="Gene3D" id="1.20.1050.10">
    <property type="match status" value="1"/>
</dbReference>
<sequence>VPGYILTYFPVRARAEPIRLLLADQGQTWTDDEVQLADWFGGKTDLKKNAVFEQLPKFQDGDFVLYQSNSILRYLGCKHGLTGSDEKEKALIDMVNDGVGDLRQKFGRLIFYEYDTGKENFIKDLPNQLAPFERILSQNANGATFTVGNKISYADYNLLDILHCHLDLLPTCLDTFPLLSAYIKRIAARPKLEAYLKSEKRNKRPITSKHK</sequence>
<dbReference type="PROSITE" id="PS50404">
    <property type="entry name" value="GST_NTER"/>
    <property type="match status" value="1"/>
</dbReference>
<reference evidence="7" key="1">
    <citation type="submission" date="2025-08" db="UniProtKB">
        <authorList>
            <consortium name="Ensembl"/>
        </authorList>
    </citation>
    <scope>IDENTIFICATION</scope>
</reference>
<dbReference type="AlphaFoldDB" id="A0A8C5QTJ5"/>
<dbReference type="SFLD" id="SFLDG00363">
    <property type="entry name" value="AMPS_(cytGST):_Alpha-__Mu-__Pi"/>
    <property type="match status" value="1"/>
</dbReference>
<evidence type="ECO:0000256" key="3">
    <source>
        <dbReference type="ARBA" id="ARBA00022679"/>
    </source>
</evidence>
<comment type="subcellular location">
    <subcellularLocation>
        <location evidence="4">Cytoplasm</location>
    </subcellularLocation>
    <subcellularLocation>
        <location evidence="4">Mitochondrion</location>
    </subcellularLocation>
    <subcellularLocation>
        <location evidence="4">Nucleus</location>
    </subcellularLocation>
</comment>
<dbReference type="SFLD" id="SFLDS00019">
    <property type="entry name" value="Glutathione_Transferase_(cytos"/>
    <property type="match status" value="1"/>
</dbReference>
<dbReference type="PANTHER" id="PTHR11571:SF141">
    <property type="entry name" value="GLUTATHIONE S-TRANSFERASE"/>
    <property type="match status" value="1"/>
</dbReference>
<dbReference type="InterPro" id="IPR004045">
    <property type="entry name" value="Glutathione_S-Trfase_N"/>
</dbReference>
<comment type="similarity">
    <text evidence="1 4">Belongs to the GST superfamily. Pi family.</text>
</comment>
<keyword evidence="3 4" id="KW-0808">Transferase</keyword>
<keyword evidence="4" id="KW-0963">Cytoplasm</keyword>
<dbReference type="GO" id="GO:0005829">
    <property type="term" value="C:cytosol"/>
    <property type="evidence" value="ECO:0007669"/>
    <property type="project" value="TreeGrafter"/>
</dbReference>
<proteinExistence type="inferred from homology"/>
<evidence type="ECO:0000313" key="8">
    <source>
        <dbReference type="Proteomes" id="UP000694569"/>
    </source>
</evidence>
<dbReference type="GO" id="GO:0004364">
    <property type="term" value="F:glutathione transferase activity"/>
    <property type="evidence" value="ECO:0007669"/>
    <property type="project" value="UniProtKB-UniRule"/>
</dbReference>
<evidence type="ECO:0000256" key="1">
    <source>
        <dbReference type="ARBA" id="ARBA00007297"/>
    </source>
</evidence>
<accession>A0A8C5QTJ5</accession>
<dbReference type="Pfam" id="PF02798">
    <property type="entry name" value="GST_N"/>
    <property type="match status" value="1"/>
</dbReference>
<comment type="catalytic activity">
    <reaction evidence="4">
        <text>RX + glutathione = an S-substituted glutathione + a halide anion + H(+)</text>
        <dbReference type="Rhea" id="RHEA:16437"/>
        <dbReference type="ChEBI" id="CHEBI:15378"/>
        <dbReference type="ChEBI" id="CHEBI:16042"/>
        <dbReference type="ChEBI" id="CHEBI:17792"/>
        <dbReference type="ChEBI" id="CHEBI:57925"/>
        <dbReference type="ChEBI" id="CHEBI:90779"/>
        <dbReference type="EC" id="2.5.1.18"/>
    </reaction>
</comment>
<evidence type="ECO:0000259" key="6">
    <source>
        <dbReference type="PROSITE" id="PS50405"/>
    </source>
</evidence>
<dbReference type="GeneTree" id="ENSGT00940000166750"/>
<dbReference type="GO" id="GO:0005634">
    <property type="term" value="C:nucleus"/>
    <property type="evidence" value="ECO:0007669"/>
    <property type="project" value="UniProtKB-SubCell"/>
</dbReference>
<dbReference type="InterPro" id="IPR036282">
    <property type="entry name" value="Glutathione-S-Trfase_C_sf"/>
</dbReference>
<evidence type="ECO:0000256" key="2">
    <source>
        <dbReference type="ARBA" id="ARBA00011738"/>
    </source>
</evidence>
<dbReference type="PROSITE" id="PS50405">
    <property type="entry name" value="GST_CTER"/>
    <property type="match status" value="1"/>
</dbReference>
<dbReference type="OrthoDB" id="4951845at2759"/>
<feature type="domain" description="GST C-terminal" evidence="6">
    <location>
        <begin position="85"/>
        <end position="206"/>
    </location>
</feature>
<dbReference type="CDD" id="cd03076">
    <property type="entry name" value="GST_N_Pi"/>
    <property type="match status" value="1"/>
</dbReference>
<dbReference type="InterPro" id="IPR004046">
    <property type="entry name" value="GST_C"/>
</dbReference>
<dbReference type="SFLD" id="SFLDG01205">
    <property type="entry name" value="AMPS.1"/>
    <property type="match status" value="1"/>
</dbReference>
<dbReference type="SUPFAM" id="SSF47616">
    <property type="entry name" value="GST C-terminal domain-like"/>
    <property type="match status" value="1"/>
</dbReference>